<dbReference type="Proteomes" id="UP001596174">
    <property type="component" value="Unassembled WGS sequence"/>
</dbReference>
<feature type="domain" description="Helicase XPB/Ssl2 N-terminal" evidence="1">
    <location>
        <begin position="621"/>
        <end position="742"/>
    </location>
</feature>
<evidence type="ECO:0000313" key="3">
    <source>
        <dbReference type="Proteomes" id="UP001596174"/>
    </source>
</evidence>
<keyword evidence="2" id="KW-0347">Helicase</keyword>
<comment type="caution">
    <text evidence="2">The sequence shown here is derived from an EMBL/GenBank/DDBJ whole genome shotgun (WGS) entry which is preliminary data.</text>
</comment>
<evidence type="ECO:0000313" key="2">
    <source>
        <dbReference type="EMBL" id="MFC5911340.1"/>
    </source>
</evidence>
<dbReference type="EMBL" id="JBHSQJ010000156">
    <property type="protein sequence ID" value="MFC5911340.1"/>
    <property type="molecule type" value="Genomic_DNA"/>
</dbReference>
<dbReference type="Pfam" id="PF13625">
    <property type="entry name" value="Helicase_C_3"/>
    <property type="match status" value="1"/>
</dbReference>
<evidence type="ECO:0000259" key="1">
    <source>
        <dbReference type="Pfam" id="PF13625"/>
    </source>
</evidence>
<keyword evidence="2" id="KW-0547">Nucleotide-binding</keyword>
<gene>
    <name evidence="2" type="ORF">ACFP3V_29575</name>
</gene>
<name>A0ABW1G995_9ACTN</name>
<keyword evidence="2" id="KW-0378">Hydrolase</keyword>
<protein>
    <submittedName>
        <fullName evidence="2">Helicase-associated domain-containing protein</fullName>
    </submittedName>
</protein>
<dbReference type="RefSeq" id="WP_380590126.1">
    <property type="nucleotide sequence ID" value="NZ_JBHSQJ010000156.1"/>
</dbReference>
<dbReference type="InterPro" id="IPR032830">
    <property type="entry name" value="XPB/Ssl2_N"/>
</dbReference>
<sequence length="821" mass="86980">MSTTEELARRLGRMTAADLTELLERRGLPYRGFEFGTPVAVRDLEQLAAHLIGDASTAEALAELTAAHTQILVAAALLAQRLHGPLPESTRKAGVFHGSGPWQVMVHGWDAPDPAERAVPRAALLDFLGVTGAARQAAEHRLRELTDAALVLPAPGGDPDGPVVVPHLLHRQAARLAGLGRPLDELLSRAFQSAEIQRIHRGLALPTARTRDERQQAIVDLLSRPHEVRTLVDAAPPDARELLELMTGGGPPLLRTHCFHSRYGEHYAAEEGPFVFRSGGSGDPGTDWLAERGLVVPVGHDLVELPYEIGAVLRDPDARPAYWADPPVPGPGARTGVPDPTVLREAQAAASSAASAAELLLRQVELQPLQLRKAGGVAIRETRRAAKEAGLDEAQARFWLDLAARAGLIGVLAPEPTAAAGRGRGRKPAVPATPPVLAPTDAYDRWLAAPPAERLLPLLATWAVLPDVLSWWPELEADPPVALVSPQDPEAVPLRLALLAALAALPSGTGITAGRRDAEEWLAQAAVWHRPALREDEDLDARLAATLAESRLLGVVAHGVLTPVGHAVLALLEAGAARYFPAVPGTGPSLDGHPRLATAVTSLEDTLAALLPAPARTARFQADLTAVVPGAPGGELAGLLTACADRESEGHAVVWRFSAASVRRALDAGQDADQLLSALAEFSEGGRELPQPLRYLVKDTARTHGRMRVVRSACCIRSDDETLVLELARTRSLAKLGLRRIAPTVLISTADPDTTLAALRAAGYAPVLEAETGTTVLQRPDRARAKVKALRLADAFRSPGRNGTTAPALAAELLRGSSPPR</sequence>
<keyword evidence="2" id="KW-0067">ATP-binding</keyword>
<dbReference type="GO" id="GO:0004386">
    <property type="term" value="F:helicase activity"/>
    <property type="evidence" value="ECO:0007669"/>
    <property type="project" value="UniProtKB-KW"/>
</dbReference>
<reference evidence="3" key="1">
    <citation type="journal article" date="2019" name="Int. J. Syst. Evol. Microbiol.">
        <title>The Global Catalogue of Microorganisms (GCM) 10K type strain sequencing project: providing services to taxonomists for standard genome sequencing and annotation.</title>
        <authorList>
            <consortium name="The Broad Institute Genomics Platform"/>
            <consortium name="The Broad Institute Genome Sequencing Center for Infectious Disease"/>
            <person name="Wu L."/>
            <person name="Ma J."/>
        </authorList>
    </citation>
    <scope>NUCLEOTIDE SEQUENCE [LARGE SCALE GENOMIC DNA]</scope>
    <source>
        <strain evidence="3">JCM 4816</strain>
    </source>
</reference>
<proteinExistence type="predicted"/>
<organism evidence="2 3">
    <name type="scientific">Streptacidiphilus monticola</name>
    <dbReference type="NCBI Taxonomy" id="2161674"/>
    <lineage>
        <taxon>Bacteria</taxon>
        <taxon>Bacillati</taxon>
        <taxon>Actinomycetota</taxon>
        <taxon>Actinomycetes</taxon>
        <taxon>Kitasatosporales</taxon>
        <taxon>Streptomycetaceae</taxon>
        <taxon>Streptacidiphilus</taxon>
    </lineage>
</organism>
<accession>A0ABW1G995</accession>
<keyword evidence="3" id="KW-1185">Reference proteome</keyword>